<sequence length="259" mass="30361">MMLILPSTRNCFRRLWRRHRRSRHSNDDDDATLESLDTVRAKYRLLYEHADSLGGSAGQAFRDKVERTMEEIERCDLVLKSAREERHSTRLTSHQHSCTPAMNITERKQEATSTHSVGALVRVERSAYRVSFRDGHQITVLPSDPSRGYFSDRFFIPRTIDACSLPMSMARDIDPDFVIWTALVVWNQERLVDSFTRERIRTEVFALDNEILNNNTESAELLAKEMLRKIFSLVRSNRRLQQVPPFDEKSFSWHRFPQC</sequence>
<proteinExistence type="predicted"/>
<evidence type="ECO:0000313" key="1">
    <source>
        <dbReference type="EMBL" id="KAG7358282.1"/>
    </source>
</evidence>
<accession>A0A9K3L9U1</accession>
<evidence type="ECO:0000313" key="2">
    <source>
        <dbReference type="Proteomes" id="UP000693970"/>
    </source>
</evidence>
<comment type="caution">
    <text evidence="1">The sequence shown here is derived from an EMBL/GenBank/DDBJ whole genome shotgun (WGS) entry which is preliminary data.</text>
</comment>
<reference evidence="1" key="1">
    <citation type="journal article" date="2021" name="Sci. Rep.">
        <title>Diploid genomic architecture of Nitzschia inconspicua, an elite biomass production diatom.</title>
        <authorList>
            <person name="Oliver A."/>
            <person name="Podell S."/>
            <person name="Pinowska A."/>
            <person name="Traller J.C."/>
            <person name="Smith S.R."/>
            <person name="McClure R."/>
            <person name="Beliaev A."/>
            <person name="Bohutskyi P."/>
            <person name="Hill E.A."/>
            <person name="Rabines A."/>
            <person name="Zheng H."/>
            <person name="Allen L.Z."/>
            <person name="Kuo A."/>
            <person name="Grigoriev I.V."/>
            <person name="Allen A.E."/>
            <person name="Hazlebeck D."/>
            <person name="Allen E.E."/>
        </authorList>
    </citation>
    <scope>NUCLEOTIDE SEQUENCE</scope>
    <source>
        <strain evidence="1">Hildebrandi</strain>
    </source>
</reference>
<organism evidence="1 2">
    <name type="scientific">Nitzschia inconspicua</name>
    <dbReference type="NCBI Taxonomy" id="303405"/>
    <lineage>
        <taxon>Eukaryota</taxon>
        <taxon>Sar</taxon>
        <taxon>Stramenopiles</taxon>
        <taxon>Ochrophyta</taxon>
        <taxon>Bacillariophyta</taxon>
        <taxon>Bacillariophyceae</taxon>
        <taxon>Bacillariophycidae</taxon>
        <taxon>Bacillariales</taxon>
        <taxon>Bacillariaceae</taxon>
        <taxon>Nitzschia</taxon>
    </lineage>
</organism>
<reference evidence="1" key="2">
    <citation type="submission" date="2021-04" db="EMBL/GenBank/DDBJ databases">
        <authorList>
            <person name="Podell S."/>
        </authorList>
    </citation>
    <scope>NUCLEOTIDE SEQUENCE</scope>
    <source>
        <strain evidence="1">Hildebrandi</strain>
    </source>
</reference>
<protein>
    <submittedName>
        <fullName evidence="1">Uncharacterized protein</fullName>
    </submittedName>
</protein>
<dbReference type="Proteomes" id="UP000693970">
    <property type="component" value="Unassembled WGS sequence"/>
</dbReference>
<dbReference type="AlphaFoldDB" id="A0A9K3L9U1"/>
<gene>
    <name evidence="1" type="ORF">IV203_014869</name>
</gene>
<name>A0A9K3L9U1_9STRA</name>
<dbReference type="EMBL" id="JAGRRH010000014">
    <property type="protein sequence ID" value="KAG7358282.1"/>
    <property type="molecule type" value="Genomic_DNA"/>
</dbReference>
<keyword evidence="2" id="KW-1185">Reference proteome</keyword>